<evidence type="ECO:0000313" key="1">
    <source>
        <dbReference type="EMBL" id="KAI3820562.1"/>
    </source>
</evidence>
<reference evidence="1 2" key="2">
    <citation type="journal article" date="2022" name="Mol. Ecol. Resour.">
        <title>The genomes of chicory, endive, great burdock and yacon provide insights into Asteraceae paleo-polyploidization history and plant inulin production.</title>
        <authorList>
            <person name="Fan W."/>
            <person name="Wang S."/>
            <person name="Wang H."/>
            <person name="Wang A."/>
            <person name="Jiang F."/>
            <person name="Liu H."/>
            <person name="Zhao H."/>
            <person name="Xu D."/>
            <person name="Zhang Y."/>
        </authorList>
    </citation>
    <scope>NUCLEOTIDE SEQUENCE [LARGE SCALE GENOMIC DNA]</scope>
    <source>
        <strain evidence="2">cv. Yunnan</strain>
        <tissue evidence="1">Leaves</tissue>
    </source>
</reference>
<accession>A0ACB9JKA1</accession>
<gene>
    <name evidence="1" type="ORF">L1987_08110</name>
</gene>
<name>A0ACB9JKA1_9ASTR</name>
<reference evidence="2" key="1">
    <citation type="journal article" date="2022" name="Mol. Ecol. Resour.">
        <title>The genomes of chicory, endive, great burdock and yacon provide insights into Asteraceae palaeo-polyploidization history and plant inulin production.</title>
        <authorList>
            <person name="Fan W."/>
            <person name="Wang S."/>
            <person name="Wang H."/>
            <person name="Wang A."/>
            <person name="Jiang F."/>
            <person name="Liu H."/>
            <person name="Zhao H."/>
            <person name="Xu D."/>
            <person name="Zhang Y."/>
        </authorList>
    </citation>
    <scope>NUCLEOTIDE SEQUENCE [LARGE SCALE GENOMIC DNA]</scope>
    <source>
        <strain evidence="2">cv. Yunnan</strain>
    </source>
</reference>
<organism evidence="1 2">
    <name type="scientific">Smallanthus sonchifolius</name>
    <dbReference type="NCBI Taxonomy" id="185202"/>
    <lineage>
        <taxon>Eukaryota</taxon>
        <taxon>Viridiplantae</taxon>
        <taxon>Streptophyta</taxon>
        <taxon>Embryophyta</taxon>
        <taxon>Tracheophyta</taxon>
        <taxon>Spermatophyta</taxon>
        <taxon>Magnoliopsida</taxon>
        <taxon>eudicotyledons</taxon>
        <taxon>Gunneridae</taxon>
        <taxon>Pentapetalae</taxon>
        <taxon>asterids</taxon>
        <taxon>campanulids</taxon>
        <taxon>Asterales</taxon>
        <taxon>Asteraceae</taxon>
        <taxon>Asteroideae</taxon>
        <taxon>Heliantheae alliance</taxon>
        <taxon>Millerieae</taxon>
        <taxon>Smallanthus</taxon>
    </lineage>
</organism>
<dbReference type="Proteomes" id="UP001056120">
    <property type="component" value="Linkage Group LG03"/>
</dbReference>
<evidence type="ECO:0000313" key="2">
    <source>
        <dbReference type="Proteomes" id="UP001056120"/>
    </source>
</evidence>
<protein>
    <submittedName>
        <fullName evidence="1">Uncharacterized protein</fullName>
    </submittedName>
</protein>
<dbReference type="EMBL" id="CM042020">
    <property type="protein sequence ID" value="KAI3820562.1"/>
    <property type="molecule type" value="Genomic_DNA"/>
</dbReference>
<comment type="caution">
    <text evidence="1">The sequence shown here is derived from an EMBL/GenBank/DDBJ whole genome shotgun (WGS) entry which is preliminary data.</text>
</comment>
<proteinExistence type="predicted"/>
<keyword evidence="2" id="KW-1185">Reference proteome</keyword>
<sequence length="74" mass="8209">MCGGGDHGGCMYQAAFNAVQMQNQLHTSPATATAGDDIKRFPGGQVEPEKRDPKRIRELEKTEKILHLIFWGPK</sequence>